<organism evidence="2 3">
    <name type="scientific">Nosema bombycis (strain CQ1 / CVCC 102059)</name>
    <name type="common">Microsporidian parasite</name>
    <name type="synonym">Pebrine of silkworm</name>
    <dbReference type="NCBI Taxonomy" id="578461"/>
    <lineage>
        <taxon>Eukaryota</taxon>
        <taxon>Fungi</taxon>
        <taxon>Fungi incertae sedis</taxon>
        <taxon>Microsporidia</taxon>
        <taxon>Nosematidae</taxon>
        <taxon>Nosema</taxon>
    </lineage>
</organism>
<dbReference type="Proteomes" id="UP000016927">
    <property type="component" value="Unassembled WGS sequence"/>
</dbReference>
<evidence type="ECO:0000313" key="3">
    <source>
        <dbReference type="Proteomes" id="UP000016927"/>
    </source>
</evidence>
<evidence type="ECO:0000313" key="2">
    <source>
        <dbReference type="EMBL" id="EOB13428.1"/>
    </source>
</evidence>
<feature type="domain" description="CS" evidence="1">
    <location>
        <begin position="1"/>
        <end position="86"/>
    </location>
</feature>
<protein>
    <submittedName>
        <fullName evidence="2">Nuclear movement protein</fullName>
    </submittedName>
</protein>
<keyword evidence="3" id="KW-1185">Reference proteome</keyword>
<gene>
    <name evidence="2" type="ORF">NBO_74g0003</name>
</gene>
<name>R0MKX1_NOSB1</name>
<sequence length="117" mass="13878">MDNKYTWFQDQESIHVHFKINEEDKKKLVKYKIVNKHLSIVYNGEVIVEGEMYDYIERGSDGFLINGDTVELFFNKLRQESWPWLVEGSTLDNWAEQNAEKDHEISRILEEAGHNTD</sequence>
<dbReference type="EMBL" id="KB908982">
    <property type="protein sequence ID" value="EOB13428.1"/>
    <property type="molecule type" value="Genomic_DNA"/>
</dbReference>
<proteinExistence type="predicted"/>
<evidence type="ECO:0000259" key="1">
    <source>
        <dbReference type="PROSITE" id="PS51203"/>
    </source>
</evidence>
<dbReference type="InterPro" id="IPR007052">
    <property type="entry name" value="CS_dom"/>
</dbReference>
<accession>R0MKX1</accession>
<dbReference type="SUPFAM" id="SSF49764">
    <property type="entry name" value="HSP20-like chaperones"/>
    <property type="match status" value="1"/>
</dbReference>
<dbReference type="OrthoDB" id="1029639at2759"/>
<dbReference type="Gene3D" id="2.60.40.790">
    <property type="match status" value="1"/>
</dbReference>
<dbReference type="PROSITE" id="PS51203">
    <property type="entry name" value="CS"/>
    <property type="match status" value="1"/>
</dbReference>
<dbReference type="AlphaFoldDB" id="R0MKX1"/>
<dbReference type="VEuPathDB" id="MicrosporidiaDB:NBO_74g0003"/>
<dbReference type="HOGENOM" id="CLU_2085463_0_0_1"/>
<dbReference type="InterPro" id="IPR008978">
    <property type="entry name" value="HSP20-like_chaperone"/>
</dbReference>
<reference evidence="2 3" key="1">
    <citation type="journal article" date="2013" name="BMC Genomics">
        <title>Comparative genomics of parasitic silkworm microsporidia reveal an association between genome expansion and host adaptation.</title>
        <authorList>
            <person name="Pan G."/>
            <person name="Xu J."/>
            <person name="Li T."/>
            <person name="Xia Q."/>
            <person name="Liu S.L."/>
            <person name="Zhang G."/>
            <person name="Li S."/>
            <person name="Li C."/>
            <person name="Liu H."/>
            <person name="Yang L."/>
            <person name="Liu T."/>
            <person name="Zhang X."/>
            <person name="Wu Z."/>
            <person name="Fan W."/>
            <person name="Dang X."/>
            <person name="Xiang H."/>
            <person name="Tao M."/>
            <person name="Li Y."/>
            <person name="Hu J."/>
            <person name="Li Z."/>
            <person name="Lin L."/>
            <person name="Luo J."/>
            <person name="Geng L."/>
            <person name="Wang L."/>
            <person name="Long M."/>
            <person name="Wan Y."/>
            <person name="He N."/>
            <person name="Zhang Z."/>
            <person name="Lu C."/>
            <person name="Keeling P.J."/>
            <person name="Wang J."/>
            <person name="Xiang Z."/>
            <person name="Zhou Z."/>
        </authorList>
    </citation>
    <scope>NUCLEOTIDE SEQUENCE [LARGE SCALE GENOMIC DNA]</scope>
    <source>
        <strain evidence="3">CQ1 / CVCC 102059</strain>
    </source>
</reference>
<dbReference type="Pfam" id="PF04969">
    <property type="entry name" value="CS"/>
    <property type="match status" value="1"/>
</dbReference>